<gene>
    <name evidence="1" type="ORF">CLV99_0708</name>
</gene>
<accession>A0A4R6WGP2</accession>
<evidence type="ECO:0000313" key="1">
    <source>
        <dbReference type="EMBL" id="TDQ79274.1"/>
    </source>
</evidence>
<reference evidence="1 2" key="1">
    <citation type="submission" date="2019-03" db="EMBL/GenBank/DDBJ databases">
        <title>Genomic Encyclopedia of Archaeal and Bacterial Type Strains, Phase II (KMG-II): from individual species to whole genera.</title>
        <authorList>
            <person name="Goeker M."/>
        </authorList>
    </citation>
    <scope>NUCLEOTIDE SEQUENCE [LARGE SCALE GENOMIC DNA]</scope>
    <source>
        <strain evidence="1 2">DSM 28353</strain>
    </source>
</reference>
<dbReference type="Proteomes" id="UP000295292">
    <property type="component" value="Unassembled WGS sequence"/>
</dbReference>
<comment type="caution">
    <text evidence="1">The sequence shown here is derived from an EMBL/GenBank/DDBJ whole genome shotgun (WGS) entry which is preliminary data.</text>
</comment>
<dbReference type="EMBL" id="SNYV01000011">
    <property type="protein sequence ID" value="TDQ79274.1"/>
    <property type="molecule type" value="Genomic_DNA"/>
</dbReference>
<proteinExistence type="predicted"/>
<protein>
    <submittedName>
        <fullName evidence="1">Uncharacterized protein</fullName>
    </submittedName>
</protein>
<evidence type="ECO:0000313" key="2">
    <source>
        <dbReference type="Proteomes" id="UP000295292"/>
    </source>
</evidence>
<sequence length="39" mass="4155">MPVAYTAKTTVHYEINPSNDDSAVGPCTGKCHGTAYQPE</sequence>
<organism evidence="1 2">
    <name type="scientific">Sphingobacterium yanglingense</name>
    <dbReference type="NCBI Taxonomy" id="1437280"/>
    <lineage>
        <taxon>Bacteria</taxon>
        <taxon>Pseudomonadati</taxon>
        <taxon>Bacteroidota</taxon>
        <taxon>Sphingobacteriia</taxon>
        <taxon>Sphingobacteriales</taxon>
        <taxon>Sphingobacteriaceae</taxon>
        <taxon>Sphingobacterium</taxon>
    </lineage>
</organism>
<dbReference type="AlphaFoldDB" id="A0A4R6WGP2"/>
<name>A0A4R6WGP2_9SPHI</name>
<keyword evidence="2" id="KW-1185">Reference proteome</keyword>